<dbReference type="AlphaFoldDB" id="A0A080LXG2"/>
<dbReference type="EMBL" id="JDVG02000224">
    <property type="protein sequence ID" value="KFB73438.1"/>
    <property type="molecule type" value="Genomic_DNA"/>
</dbReference>
<gene>
    <name evidence="2" type="ORF">AW09_001317</name>
</gene>
<sequence>MQIALGTQEAERIGHPVDGDVYPAVFVQFCRVALDFQTHRGLFVGRVAGLGQQEELLTGKRAIVGVRCSHLGGRCPTENAQQRKDQRDKKARR</sequence>
<reference evidence="2 3" key="1">
    <citation type="submission" date="2014-02" db="EMBL/GenBank/DDBJ databases">
        <title>Expanding our view of genomic diversity in Candidatus Accumulibacter clades.</title>
        <authorList>
            <person name="Skennerton C.T."/>
            <person name="Barr J.J."/>
            <person name="Slater F.R."/>
            <person name="Bond P.L."/>
            <person name="Tyson G.W."/>
        </authorList>
    </citation>
    <scope>NUCLEOTIDE SEQUENCE [LARGE SCALE GENOMIC DNA]</scope>
    <source>
        <strain evidence="3">BA-91</strain>
    </source>
</reference>
<evidence type="ECO:0000313" key="3">
    <source>
        <dbReference type="Proteomes" id="UP000020077"/>
    </source>
</evidence>
<comment type="caution">
    <text evidence="2">The sequence shown here is derived from an EMBL/GenBank/DDBJ whole genome shotgun (WGS) entry which is preliminary data.</text>
</comment>
<evidence type="ECO:0000256" key="1">
    <source>
        <dbReference type="SAM" id="MobiDB-lite"/>
    </source>
</evidence>
<organism evidence="2 3">
    <name type="scientific">Candidatus Accumulibacter phosphatis</name>
    <dbReference type="NCBI Taxonomy" id="327160"/>
    <lineage>
        <taxon>Bacteria</taxon>
        <taxon>Pseudomonadati</taxon>
        <taxon>Pseudomonadota</taxon>
        <taxon>Betaproteobacteria</taxon>
        <taxon>Candidatus Accumulibacter</taxon>
    </lineage>
</organism>
<protein>
    <submittedName>
        <fullName evidence="2">Uncharacterized protein</fullName>
    </submittedName>
</protein>
<proteinExistence type="predicted"/>
<accession>A0A080LXG2</accession>
<name>A0A080LXG2_9PROT</name>
<feature type="compositionally biased region" description="Basic and acidic residues" evidence="1">
    <location>
        <begin position="81"/>
        <end position="93"/>
    </location>
</feature>
<feature type="region of interest" description="Disordered" evidence="1">
    <location>
        <begin position="71"/>
        <end position="93"/>
    </location>
</feature>
<evidence type="ECO:0000313" key="2">
    <source>
        <dbReference type="EMBL" id="KFB73438.1"/>
    </source>
</evidence>
<dbReference type="Proteomes" id="UP000020077">
    <property type="component" value="Unassembled WGS sequence"/>
</dbReference>